<dbReference type="InterPro" id="IPR009100">
    <property type="entry name" value="AcylCoA_DH/oxidase_NM_dom_sf"/>
</dbReference>
<dbReference type="EMBL" id="FMZW01000002">
    <property type="protein sequence ID" value="SDC30454.1"/>
    <property type="molecule type" value="Genomic_DNA"/>
</dbReference>
<organism evidence="4 5">
    <name type="scientific">Bradyrhizobium brasilense</name>
    <dbReference type="NCBI Taxonomy" id="1419277"/>
    <lineage>
        <taxon>Bacteria</taxon>
        <taxon>Pseudomonadati</taxon>
        <taxon>Pseudomonadota</taxon>
        <taxon>Alphaproteobacteria</taxon>
        <taxon>Hyphomicrobiales</taxon>
        <taxon>Nitrobacteraceae</taxon>
        <taxon>Bradyrhizobium</taxon>
    </lineage>
</organism>
<dbReference type="InterPro" id="IPR036250">
    <property type="entry name" value="AcylCo_DH-like_C"/>
</dbReference>
<dbReference type="InterPro" id="IPR046373">
    <property type="entry name" value="Acyl-CoA_Oxase/DH_mid-dom_sf"/>
</dbReference>
<dbReference type="GO" id="GO:0003995">
    <property type="term" value="F:acyl-CoA dehydrogenase activity"/>
    <property type="evidence" value="ECO:0007669"/>
    <property type="project" value="TreeGrafter"/>
</dbReference>
<evidence type="ECO:0000313" key="5">
    <source>
        <dbReference type="Proteomes" id="UP000199245"/>
    </source>
</evidence>
<name>A0A1G6KHK6_9BRAD</name>
<dbReference type="PANTHER" id="PTHR43884:SF12">
    <property type="entry name" value="ISOVALERYL-COA DEHYDROGENASE, MITOCHONDRIAL-RELATED"/>
    <property type="match status" value="1"/>
</dbReference>
<dbReference type="Gene3D" id="1.10.540.10">
    <property type="entry name" value="Acyl-CoA dehydrogenase/oxidase, N-terminal domain"/>
    <property type="match status" value="1"/>
</dbReference>
<sequence>MNKPQGFDLVERARALAPLITSEADEIERTRRLTPSVTAALVENGLYRALLPKRFGGAEATLDAFMQMQEEIAKADASTAWCLGQCSVCAMTAAYLEPDAANEIFNTAPGILAWGAIAHEVRAEPGGYRASARWDFASGSRQASWLGAHVRVVEADGSPRGKPDGSPEIRTILFPMSSATMYDVWDVIGLKGTGTDSYSVDNLFIPEKFAALRDDPAACREPGPLYKLSTNMVFSMGFAATSLGVARAMLDAATELARGKTPQGLKAMRDNNAVQGQIGRTEASLRAARAYLYATAHDVWSDLVRGDPITEAHRVAIRIASTWTIHQSAAVVDIAYHMSGATAVFAKNPFERRFRDMHAIAQQIQARDTQYEDAGKAILAGNLGALPTTR</sequence>
<dbReference type="InterPro" id="IPR013786">
    <property type="entry name" value="AcylCoA_DH/ox_N"/>
</dbReference>
<dbReference type="AlphaFoldDB" id="A0A1G6KHK6"/>
<dbReference type="SUPFAM" id="SSF47203">
    <property type="entry name" value="Acyl-CoA dehydrogenase C-terminal domain-like"/>
    <property type="match status" value="1"/>
</dbReference>
<dbReference type="RefSeq" id="WP_092078657.1">
    <property type="nucleotide sequence ID" value="NZ_FMZW01000002.1"/>
</dbReference>
<protein>
    <submittedName>
        <fullName evidence="4">Acyl-CoA dehydrogenase</fullName>
    </submittedName>
</protein>
<evidence type="ECO:0000256" key="1">
    <source>
        <dbReference type="ARBA" id="ARBA00023002"/>
    </source>
</evidence>
<proteinExistence type="predicted"/>
<keyword evidence="1" id="KW-0560">Oxidoreductase</keyword>
<dbReference type="InterPro" id="IPR013107">
    <property type="entry name" value="Acyl-CoA_DH_C"/>
</dbReference>
<dbReference type="GO" id="GO:0050660">
    <property type="term" value="F:flavin adenine dinucleotide binding"/>
    <property type="evidence" value="ECO:0007669"/>
    <property type="project" value="InterPro"/>
</dbReference>
<feature type="domain" description="Acyl-CoA dehydrogenase C-terminal" evidence="3">
    <location>
        <begin position="237"/>
        <end position="363"/>
    </location>
</feature>
<feature type="domain" description="Acyl-CoA dehydrogenase/oxidase N-terminal" evidence="2">
    <location>
        <begin position="20"/>
        <end position="90"/>
    </location>
</feature>
<dbReference type="Gene3D" id="2.40.110.10">
    <property type="entry name" value="Butyryl-CoA Dehydrogenase, subunit A, domain 2"/>
    <property type="match status" value="1"/>
</dbReference>
<dbReference type="SUPFAM" id="SSF56645">
    <property type="entry name" value="Acyl-CoA dehydrogenase NM domain-like"/>
    <property type="match status" value="1"/>
</dbReference>
<evidence type="ECO:0000313" key="4">
    <source>
        <dbReference type="EMBL" id="SDC30454.1"/>
    </source>
</evidence>
<accession>A0A1G6KHK6</accession>
<evidence type="ECO:0000259" key="3">
    <source>
        <dbReference type="Pfam" id="PF08028"/>
    </source>
</evidence>
<evidence type="ECO:0000259" key="2">
    <source>
        <dbReference type="Pfam" id="PF02771"/>
    </source>
</evidence>
<dbReference type="Pfam" id="PF08028">
    <property type="entry name" value="Acyl-CoA_dh_2"/>
    <property type="match status" value="1"/>
</dbReference>
<dbReference type="Pfam" id="PF02771">
    <property type="entry name" value="Acyl-CoA_dh_N"/>
    <property type="match status" value="1"/>
</dbReference>
<reference evidence="4 5" key="1">
    <citation type="submission" date="2016-10" db="EMBL/GenBank/DDBJ databases">
        <authorList>
            <person name="de Groot N.N."/>
        </authorList>
    </citation>
    <scope>NUCLEOTIDE SEQUENCE [LARGE SCALE GENOMIC DNA]</scope>
    <source>
        <strain evidence="4 5">R5</strain>
    </source>
</reference>
<dbReference type="Proteomes" id="UP000199245">
    <property type="component" value="Unassembled WGS sequence"/>
</dbReference>
<dbReference type="PIRSF" id="PIRSF016578">
    <property type="entry name" value="HsaA"/>
    <property type="match status" value="1"/>
</dbReference>
<dbReference type="PANTHER" id="PTHR43884">
    <property type="entry name" value="ACYL-COA DEHYDROGENASE"/>
    <property type="match status" value="1"/>
</dbReference>
<dbReference type="InterPro" id="IPR037069">
    <property type="entry name" value="AcylCoA_DH/ox_N_sf"/>
</dbReference>
<dbReference type="Gene3D" id="1.20.140.10">
    <property type="entry name" value="Butyryl-CoA Dehydrogenase, subunit A, domain 3"/>
    <property type="match status" value="1"/>
</dbReference>
<gene>
    <name evidence="4" type="ORF">SAMN05216337_100297</name>
</gene>